<evidence type="ECO:0000256" key="6">
    <source>
        <dbReference type="ARBA" id="ARBA00023242"/>
    </source>
</evidence>
<proteinExistence type="predicted"/>
<evidence type="ECO:0000313" key="8">
    <source>
        <dbReference type="Proteomes" id="UP000042958"/>
    </source>
</evidence>
<dbReference type="GO" id="GO:0046872">
    <property type="term" value="F:metal ion binding"/>
    <property type="evidence" value="ECO:0007669"/>
    <property type="project" value="UniProtKB-KW"/>
</dbReference>
<evidence type="ECO:0000256" key="5">
    <source>
        <dbReference type="ARBA" id="ARBA00023163"/>
    </source>
</evidence>
<dbReference type="PANTHER" id="PTHR36206:SF16">
    <property type="entry name" value="TRANSCRIPTION FACTOR DOMAIN-CONTAINING PROTEIN-RELATED"/>
    <property type="match status" value="1"/>
</dbReference>
<dbReference type="AlphaFoldDB" id="A0A0F7U471"/>
<keyword evidence="3" id="KW-0805">Transcription regulation</keyword>
<keyword evidence="4" id="KW-0238">DNA-binding</keyword>
<evidence type="ECO:0000256" key="2">
    <source>
        <dbReference type="ARBA" id="ARBA00022833"/>
    </source>
</evidence>
<keyword evidence="8" id="KW-1185">Reference proteome</keyword>
<dbReference type="InterPro" id="IPR052360">
    <property type="entry name" value="Transcr_Regulatory_Proteins"/>
</dbReference>
<dbReference type="OrthoDB" id="3172332at2759"/>
<dbReference type="Pfam" id="PF11951">
    <property type="entry name" value="Fungal_trans_2"/>
    <property type="match status" value="1"/>
</dbReference>
<sequence>MILQTSHLDPAVYHAANMLAAVHQDSEANEMRLSGENLQRARHRFAIQQSSRAYTHLSQRRASNDPQYREVMLVCCLLFVISELLLGRYDNAFQHLHSGLRILK</sequence>
<evidence type="ECO:0000256" key="3">
    <source>
        <dbReference type="ARBA" id="ARBA00023015"/>
    </source>
</evidence>
<keyword evidence="1" id="KW-0479">Metal-binding</keyword>
<dbReference type="GO" id="GO:0003677">
    <property type="term" value="F:DNA binding"/>
    <property type="evidence" value="ECO:0007669"/>
    <property type="project" value="UniProtKB-KW"/>
</dbReference>
<protein>
    <submittedName>
        <fullName evidence="7">Uncharacterized protein</fullName>
    </submittedName>
</protein>
<evidence type="ECO:0000256" key="4">
    <source>
        <dbReference type="ARBA" id="ARBA00023125"/>
    </source>
</evidence>
<evidence type="ECO:0000313" key="7">
    <source>
        <dbReference type="EMBL" id="CEJ62192.1"/>
    </source>
</evidence>
<name>A0A0F7U471_PENBI</name>
<reference evidence="8" key="1">
    <citation type="journal article" date="2015" name="Genome Announc.">
        <title>Draft genome sequence of the fungus Penicillium brasilianum MG11.</title>
        <authorList>
            <person name="Horn F."/>
            <person name="Linde J."/>
            <person name="Mattern D.J."/>
            <person name="Walther G."/>
            <person name="Guthke R."/>
            <person name="Brakhage A.A."/>
            <person name="Valiante V."/>
        </authorList>
    </citation>
    <scope>NUCLEOTIDE SEQUENCE [LARGE SCALE GENOMIC DNA]</scope>
    <source>
        <strain evidence="8">MG11</strain>
    </source>
</reference>
<dbReference type="EMBL" id="CDHK01000014">
    <property type="protein sequence ID" value="CEJ62192.1"/>
    <property type="molecule type" value="Genomic_DNA"/>
</dbReference>
<dbReference type="PANTHER" id="PTHR36206">
    <property type="entry name" value="ASPERCRYPTIN BIOSYNTHESIS CLUSTER-SPECIFIC TRANSCRIPTION REGULATOR ATNN-RELATED"/>
    <property type="match status" value="1"/>
</dbReference>
<gene>
    <name evidence="7" type="ORF">PMG11_10700</name>
</gene>
<evidence type="ECO:0000256" key="1">
    <source>
        <dbReference type="ARBA" id="ARBA00022723"/>
    </source>
</evidence>
<accession>A0A0F7U471</accession>
<organism evidence="7 8">
    <name type="scientific">Penicillium brasilianum</name>
    <dbReference type="NCBI Taxonomy" id="104259"/>
    <lineage>
        <taxon>Eukaryota</taxon>
        <taxon>Fungi</taxon>
        <taxon>Dikarya</taxon>
        <taxon>Ascomycota</taxon>
        <taxon>Pezizomycotina</taxon>
        <taxon>Eurotiomycetes</taxon>
        <taxon>Eurotiomycetidae</taxon>
        <taxon>Eurotiales</taxon>
        <taxon>Aspergillaceae</taxon>
        <taxon>Penicillium</taxon>
    </lineage>
</organism>
<dbReference type="STRING" id="104259.A0A0F7U471"/>
<dbReference type="Proteomes" id="UP000042958">
    <property type="component" value="Unassembled WGS sequence"/>
</dbReference>
<keyword evidence="2" id="KW-0862">Zinc</keyword>
<keyword evidence="5" id="KW-0804">Transcription</keyword>
<dbReference type="InterPro" id="IPR021858">
    <property type="entry name" value="Fun_TF"/>
</dbReference>
<keyword evidence="6" id="KW-0539">Nucleus</keyword>